<keyword evidence="2" id="KW-0560">Oxidoreductase</keyword>
<gene>
    <name evidence="5" type="ordered locus">SpiGrapes_0386</name>
</gene>
<dbReference type="PRINTS" id="PR00368">
    <property type="entry name" value="FADPNR"/>
</dbReference>
<dbReference type="AlphaFoldDB" id="G8QVL1"/>
<dbReference type="Pfam" id="PF01593">
    <property type="entry name" value="Amino_oxidase"/>
    <property type="match status" value="1"/>
</dbReference>
<comment type="similarity">
    <text evidence="1">Belongs to the carotenoid/retinoid oxidoreductase family.</text>
</comment>
<dbReference type="InterPro" id="IPR036188">
    <property type="entry name" value="FAD/NAD-bd_sf"/>
</dbReference>
<keyword evidence="3" id="KW-0812">Transmembrane</keyword>
<dbReference type="HOGENOM" id="CLU_019722_3_0_12"/>
<dbReference type="GO" id="GO:0016491">
    <property type="term" value="F:oxidoreductase activity"/>
    <property type="evidence" value="ECO:0007669"/>
    <property type="project" value="UniProtKB-KW"/>
</dbReference>
<keyword evidence="3" id="KW-1133">Transmembrane helix</keyword>
<dbReference type="SUPFAM" id="SSF51905">
    <property type="entry name" value="FAD/NAD(P)-binding domain"/>
    <property type="match status" value="1"/>
</dbReference>
<dbReference type="STRING" id="158190.SpiGrapes_0386"/>
<dbReference type="InterPro" id="IPR002937">
    <property type="entry name" value="Amino_oxidase"/>
</dbReference>
<evidence type="ECO:0000313" key="5">
    <source>
        <dbReference type="EMBL" id="AEV28244.1"/>
    </source>
</evidence>
<dbReference type="OrthoDB" id="9814556at2"/>
<reference evidence="5 6" key="1">
    <citation type="submission" date="2011-11" db="EMBL/GenBank/DDBJ databases">
        <title>Complete sequence of Spirochaeta sp. grapes.</title>
        <authorList>
            <consortium name="US DOE Joint Genome Institute"/>
            <person name="Lucas S."/>
            <person name="Han J."/>
            <person name="Lapidus A."/>
            <person name="Cheng J.-F."/>
            <person name="Goodwin L."/>
            <person name="Pitluck S."/>
            <person name="Peters L."/>
            <person name="Ovchinnikova G."/>
            <person name="Munk A.C."/>
            <person name="Detter J.C."/>
            <person name="Han C."/>
            <person name="Tapia R."/>
            <person name="Land M."/>
            <person name="Hauser L."/>
            <person name="Kyrpides N."/>
            <person name="Ivanova N."/>
            <person name="Pagani I."/>
            <person name="Ritalahtilisa K."/>
            <person name="Loeffler F."/>
            <person name="Woyke T."/>
        </authorList>
    </citation>
    <scope>NUCLEOTIDE SEQUENCE [LARGE SCALE GENOMIC DNA]</scope>
    <source>
        <strain evidence="6">ATCC BAA-1885 / DSM 22778 / Grapes</strain>
    </source>
</reference>
<proteinExistence type="inferred from homology"/>
<dbReference type="EMBL" id="CP003155">
    <property type="protein sequence ID" value="AEV28244.1"/>
    <property type="molecule type" value="Genomic_DNA"/>
</dbReference>
<dbReference type="KEGG" id="sgp:SpiGrapes_0386"/>
<evidence type="ECO:0000256" key="1">
    <source>
        <dbReference type="ARBA" id="ARBA00006046"/>
    </source>
</evidence>
<sequence length="527" mass="59162">MRTNANKKKVIIIGAGVAGLTAGIYALKKGYLVELYEKNPIAGGECTGWDRKGYHIDNCIHWMIGSKAGTDLNAMYLETRALDPDHGIGLHRQEIMYKSTLNGEFLTLYEDLEKTRKEWIALSPVDEEQINLLFSDCELGKRTVIPAGVPPEQLGAISGISLLIKSLMTFKLFHRYKGISTQDLIDRFHHPLIKACISDFCTPESMGYSFPMCYGNFASGDGGIPEGGSRAMALRMLSRFESLGGVFKGNCPVVKIEVDGQNATGITTEDGQFFAADYIIPACDAAHTFSTLLDPSYMNSMFHDYFSKPESYPVYGMFQAAWAVDCEENLLPCEVMASASQIKTHSWQSERITFKTYFYEPSFAPKGKQIIQALWGMDGTAWDYWKELENDKTAYQAKKQELSCSIEQRIEELWPGYKEKLSLLDSWTPCTYRRYCNAYRGYNQACVITKKSAKIPYPSAYIKNLRNVVLAGQWLSPPGGIPGSCITGKYAAFRVDYLEHKMLFQAKKVFFRVILPTLVVLIATLVL</sequence>
<dbReference type="Gene3D" id="3.50.50.60">
    <property type="entry name" value="FAD/NAD(P)-binding domain"/>
    <property type="match status" value="2"/>
</dbReference>
<evidence type="ECO:0000259" key="4">
    <source>
        <dbReference type="Pfam" id="PF01593"/>
    </source>
</evidence>
<dbReference type="RefSeq" id="WP_014269093.1">
    <property type="nucleotide sequence ID" value="NC_016633.1"/>
</dbReference>
<keyword evidence="3" id="KW-0472">Membrane</keyword>
<keyword evidence="6" id="KW-1185">Reference proteome</keyword>
<feature type="transmembrane region" description="Helical" evidence="3">
    <location>
        <begin position="509"/>
        <end position="526"/>
    </location>
</feature>
<feature type="domain" description="Amine oxidase" evidence="4">
    <location>
        <begin position="17"/>
        <end position="495"/>
    </location>
</feature>
<evidence type="ECO:0000256" key="3">
    <source>
        <dbReference type="SAM" id="Phobius"/>
    </source>
</evidence>
<evidence type="ECO:0000313" key="6">
    <source>
        <dbReference type="Proteomes" id="UP000005632"/>
    </source>
</evidence>
<dbReference type="PANTHER" id="PTHR43734">
    <property type="entry name" value="PHYTOENE DESATURASE"/>
    <property type="match status" value="1"/>
</dbReference>
<dbReference type="PANTHER" id="PTHR43734:SF7">
    <property type="entry name" value="4,4'-DIAPONEUROSPORENE OXYGENASE"/>
    <property type="match status" value="1"/>
</dbReference>
<name>G8QVL1_SPHPG</name>
<organism evidence="5 6">
    <name type="scientific">Sphaerochaeta pleomorpha (strain ATCC BAA-1885 / DSM 22778 / Grapes)</name>
    <dbReference type="NCBI Taxonomy" id="158190"/>
    <lineage>
        <taxon>Bacteria</taxon>
        <taxon>Pseudomonadati</taxon>
        <taxon>Spirochaetota</taxon>
        <taxon>Spirochaetia</taxon>
        <taxon>Spirochaetales</taxon>
        <taxon>Sphaerochaetaceae</taxon>
        <taxon>Sphaerochaeta</taxon>
    </lineage>
</organism>
<dbReference type="Proteomes" id="UP000005632">
    <property type="component" value="Chromosome"/>
</dbReference>
<dbReference type="eggNOG" id="COG1233">
    <property type="taxonomic scope" value="Bacteria"/>
</dbReference>
<protein>
    <submittedName>
        <fullName evidence="5">Phytoene dehydrogenase-like oxidoreductase</fullName>
    </submittedName>
</protein>
<accession>G8QVL1</accession>
<evidence type="ECO:0000256" key="2">
    <source>
        <dbReference type="ARBA" id="ARBA00023002"/>
    </source>
</evidence>